<reference evidence="2" key="1">
    <citation type="submission" date="2022-11" db="EMBL/GenBank/DDBJ databases">
        <title>Marilongibacter aestuarii gen. nov., sp. nov., isolated from tidal flat sediment.</title>
        <authorList>
            <person name="Jiayan W."/>
        </authorList>
    </citation>
    <scope>NUCLEOTIDE SEQUENCE</scope>
    <source>
        <strain evidence="2">Z1-6</strain>
    </source>
</reference>
<keyword evidence="3" id="KW-1185">Reference proteome</keyword>
<dbReference type="InterPro" id="IPR009061">
    <property type="entry name" value="DNA-bd_dom_put_sf"/>
</dbReference>
<dbReference type="RefSeq" id="WP_343332779.1">
    <property type="nucleotide sequence ID" value="NZ_JAPOHD010000017.1"/>
</dbReference>
<proteinExistence type="predicted"/>
<dbReference type="Gene3D" id="1.10.1660.10">
    <property type="match status" value="1"/>
</dbReference>
<sequence length="147" mass="16921">MSETNIQNTEPLYTLSVASRISNTPKHSIRQYVYVGLLIPYKTETNRHLFSNADISRLIWLKKYLGDKNLNFAGIKALLSLIPCWRIKGCDPKMRKECEAYNSIEFPCWEASNKGKECKNSDCRVCKAYQISENILDIKTILTEIIP</sequence>
<dbReference type="SUPFAM" id="SSF46955">
    <property type="entry name" value="Putative DNA-binding domain"/>
    <property type="match status" value="1"/>
</dbReference>
<evidence type="ECO:0000313" key="3">
    <source>
        <dbReference type="Proteomes" id="UP001145087"/>
    </source>
</evidence>
<dbReference type="EMBL" id="JAPOHD010000017">
    <property type="protein sequence ID" value="MCY1720446.1"/>
    <property type="molecule type" value="Genomic_DNA"/>
</dbReference>
<protein>
    <submittedName>
        <fullName evidence="2">MerR family transcriptional regulator</fullName>
    </submittedName>
</protein>
<dbReference type="AlphaFoldDB" id="A0A9X3F7Y7"/>
<gene>
    <name evidence="2" type="ORF">OU798_08850</name>
</gene>
<dbReference type="Proteomes" id="UP001145087">
    <property type="component" value="Unassembled WGS sequence"/>
</dbReference>
<evidence type="ECO:0000313" key="2">
    <source>
        <dbReference type="EMBL" id="MCY1720446.1"/>
    </source>
</evidence>
<dbReference type="InterPro" id="IPR000551">
    <property type="entry name" value="MerR-type_HTH_dom"/>
</dbReference>
<dbReference type="GO" id="GO:0003677">
    <property type="term" value="F:DNA binding"/>
    <property type="evidence" value="ECO:0007669"/>
    <property type="project" value="InterPro"/>
</dbReference>
<comment type="caution">
    <text evidence="2">The sequence shown here is derived from an EMBL/GenBank/DDBJ whole genome shotgun (WGS) entry which is preliminary data.</text>
</comment>
<dbReference type="GO" id="GO:0006355">
    <property type="term" value="P:regulation of DNA-templated transcription"/>
    <property type="evidence" value="ECO:0007669"/>
    <property type="project" value="InterPro"/>
</dbReference>
<feature type="domain" description="HTH merR-type" evidence="1">
    <location>
        <begin position="13"/>
        <end position="80"/>
    </location>
</feature>
<dbReference type="Pfam" id="PF13411">
    <property type="entry name" value="MerR_1"/>
    <property type="match status" value="1"/>
</dbReference>
<organism evidence="2 3">
    <name type="scientific">Draconibacterium aestuarii</name>
    <dbReference type="NCBI Taxonomy" id="2998507"/>
    <lineage>
        <taxon>Bacteria</taxon>
        <taxon>Pseudomonadati</taxon>
        <taxon>Bacteroidota</taxon>
        <taxon>Bacteroidia</taxon>
        <taxon>Marinilabiliales</taxon>
        <taxon>Prolixibacteraceae</taxon>
        <taxon>Draconibacterium</taxon>
    </lineage>
</organism>
<name>A0A9X3F7Y7_9BACT</name>
<evidence type="ECO:0000259" key="1">
    <source>
        <dbReference type="Pfam" id="PF13411"/>
    </source>
</evidence>
<accession>A0A9X3F7Y7</accession>